<dbReference type="KEGG" id="dfa:DFA_11637"/>
<dbReference type="PROSITE" id="PS50011">
    <property type="entry name" value="PROTEIN_KINASE_DOM"/>
    <property type="match status" value="1"/>
</dbReference>
<reference evidence="3" key="1">
    <citation type="journal article" date="2011" name="Genome Res.">
        <title>Phylogeny-wide analysis of social amoeba genomes highlights ancient origins for complex intercellular communication.</title>
        <authorList>
            <person name="Heidel A.J."/>
            <person name="Lawal H.M."/>
            <person name="Felder M."/>
            <person name="Schilde C."/>
            <person name="Helps N.R."/>
            <person name="Tunggal B."/>
            <person name="Rivero F."/>
            <person name="John U."/>
            <person name="Schleicher M."/>
            <person name="Eichinger L."/>
            <person name="Platzer M."/>
            <person name="Noegel A.A."/>
            <person name="Schaap P."/>
            <person name="Gloeckner G."/>
        </authorList>
    </citation>
    <scope>NUCLEOTIDE SEQUENCE [LARGE SCALE GENOMIC DNA]</scope>
    <source>
        <strain evidence="3">SH3</strain>
    </source>
</reference>
<dbReference type="InterPro" id="IPR011009">
    <property type="entry name" value="Kinase-like_dom_sf"/>
</dbReference>
<dbReference type="GO" id="GO:0004672">
    <property type="term" value="F:protein kinase activity"/>
    <property type="evidence" value="ECO:0007669"/>
    <property type="project" value="InterPro"/>
</dbReference>
<organism evidence="2 3">
    <name type="scientific">Cavenderia fasciculata</name>
    <name type="common">Slime mold</name>
    <name type="synonym">Dictyostelium fasciculatum</name>
    <dbReference type="NCBI Taxonomy" id="261658"/>
    <lineage>
        <taxon>Eukaryota</taxon>
        <taxon>Amoebozoa</taxon>
        <taxon>Evosea</taxon>
        <taxon>Eumycetozoa</taxon>
        <taxon>Dictyostelia</taxon>
        <taxon>Acytosteliales</taxon>
        <taxon>Cavenderiaceae</taxon>
        <taxon>Cavenderia</taxon>
    </lineage>
</organism>
<evidence type="ECO:0000259" key="1">
    <source>
        <dbReference type="PROSITE" id="PS50011"/>
    </source>
</evidence>
<evidence type="ECO:0000313" key="3">
    <source>
        <dbReference type="Proteomes" id="UP000007797"/>
    </source>
</evidence>
<dbReference type="InterPro" id="IPR000719">
    <property type="entry name" value="Prot_kinase_dom"/>
</dbReference>
<dbReference type="Proteomes" id="UP000007797">
    <property type="component" value="Unassembled WGS sequence"/>
</dbReference>
<keyword evidence="3" id="KW-1185">Reference proteome</keyword>
<dbReference type="EMBL" id="GL883029">
    <property type="protein sequence ID" value="EGG13876.1"/>
    <property type="molecule type" value="Genomic_DNA"/>
</dbReference>
<dbReference type="SUPFAM" id="SSF56112">
    <property type="entry name" value="Protein kinase-like (PK-like)"/>
    <property type="match status" value="1"/>
</dbReference>
<sequence length="1065" mass="122259">MNSYEDQLIKDIIQNQFTEVIQLTPKTIFLSYNGVLTITYKAWTNGVTKLKDELNQSSLLAEENMGTKWPKTTIACLKDNVNLTYSQYLQLSNRVEQLSNQFFANNDLKTIDMSNLSLVSFHNRALISPYHSITQFNCINKLDYQQSGGGGGLEGAGNGKNHYDLDQDNVTYVQSVINEPATIGHEQYYQKVQSQHGGNLHHQSYYVDPVTREKTLVCFLNNNYNNGLLNNQLFIKKNNNNNFCIIKMSSFFKNYKDYLHNWYYNPSLDQILYCTQDEKNKVQQVFDLFSTNKNHHVSQTIIHPIESIEYLTLNQIHHLLTTYRLRVNSDMLVKCIRDLELHFINTFKVTTKNKKTRALELELLNSIVEIDEKTIGYHKCLYNVAGKIMDGSKGKYDLVFILVMTEIGTTYQKLFKKGEDCRIMINKEMDSMSRSKRFQVCKAYTQLWAHFYTFATLIQEFHLALASESKSPEASKNTLALKTLLKQLSKIKKYIAQQHSSTPYYLRIPSDDNPEQVLILAEKESIISTMSVSPNTSSSSSAGSGQLASKIKFNYSQFTLYNQIHNDTKNQSTHLHYITSFGSSSSSSSSSSNELPIDMYIKTTMAPIKEIISIYHSFLNFKSIKCHQCNFCQLSTNHTIECSSCNINICILCTRNEKCIKCYLTHVPIRINVRLEGRENTPKLIILETPSYLDFNSQIFEKFDIDKGMRIQCKLQDHSRQDIPLNSDINLHLALRTNTPICKMVNVFVMDPRINSDIPTIGMSDLIFPENSHIAEGGGGTVSEVIIPTLSDYKDIPLVLKCYKLPVFDPEEFDPRSKINTIARSKYKFKREAALLSNIKSDYIIKMIAFVRDENKPHEMGIILEKAPLGSMDKKYFSSWELNILILLDICKSLKAVHSNGYIFQDLKPDNVLLFTESTDPEKIRCKLSDFGIVTKKKKKHNLGHTGVSHTFSYVAPEHNAKGKFNESIDIYAFGLLMFELLTTHRYLNRFGEPKYDFKDVQLPLPALTIIKLLLKTDVEMRLSSMQIVQEHLEKLLQTCKTENWQPLIHPSQIPLRQSYEDTSI</sequence>
<protein>
    <recommendedName>
        <fullName evidence="1">Protein kinase domain-containing protein</fullName>
    </recommendedName>
</protein>
<proteinExistence type="predicted"/>
<evidence type="ECO:0000313" key="2">
    <source>
        <dbReference type="EMBL" id="EGG13876.1"/>
    </source>
</evidence>
<accession>F4QDS9</accession>
<feature type="domain" description="Protein kinase" evidence="1">
    <location>
        <begin position="768"/>
        <end position="1061"/>
    </location>
</feature>
<dbReference type="AlphaFoldDB" id="F4QDS9"/>
<dbReference type="PANTHER" id="PTHR45756">
    <property type="entry name" value="PALMITOYLTRANSFERASE"/>
    <property type="match status" value="1"/>
</dbReference>
<dbReference type="GeneID" id="14866252"/>
<dbReference type="RefSeq" id="XP_004350584.1">
    <property type="nucleotide sequence ID" value="XM_004350533.1"/>
</dbReference>
<dbReference type="STRING" id="1054147.F4QDS9"/>
<dbReference type="Gene3D" id="1.10.510.10">
    <property type="entry name" value="Transferase(Phosphotransferase) domain 1"/>
    <property type="match status" value="1"/>
</dbReference>
<gene>
    <name evidence="2" type="ORF">DFA_11637</name>
</gene>
<dbReference type="InterPro" id="IPR053215">
    <property type="entry name" value="TKL_Ser/Thr_kinase"/>
</dbReference>
<dbReference type="Pfam" id="PF00069">
    <property type="entry name" value="Pkinase"/>
    <property type="match status" value="1"/>
</dbReference>
<dbReference type="GO" id="GO:0005524">
    <property type="term" value="F:ATP binding"/>
    <property type="evidence" value="ECO:0007669"/>
    <property type="project" value="InterPro"/>
</dbReference>
<name>F4QDS9_CACFS</name>
<dbReference type="OrthoDB" id="688481at2759"/>
<dbReference type="PANTHER" id="PTHR45756:SF1">
    <property type="entry name" value="PROTEIN KINASE DOMAIN CONTAINING PROTEIN"/>
    <property type="match status" value="1"/>
</dbReference>
<dbReference type="SMART" id="SM00220">
    <property type="entry name" value="S_TKc"/>
    <property type="match status" value="1"/>
</dbReference>